<proteinExistence type="predicted"/>
<name>A0A8S1V173_9CILI</name>
<dbReference type="OrthoDB" id="288485at2759"/>
<gene>
    <name evidence="1" type="ORF">PPENT_87.1.T0510116</name>
</gene>
<evidence type="ECO:0000313" key="2">
    <source>
        <dbReference type="Proteomes" id="UP000689195"/>
    </source>
</evidence>
<dbReference type="AlphaFoldDB" id="A0A8S1V173"/>
<comment type="caution">
    <text evidence="1">The sequence shown here is derived from an EMBL/GenBank/DDBJ whole genome shotgun (WGS) entry which is preliminary data.</text>
</comment>
<dbReference type="EMBL" id="CAJJDO010000051">
    <property type="protein sequence ID" value="CAD8169539.1"/>
    <property type="molecule type" value="Genomic_DNA"/>
</dbReference>
<accession>A0A8S1V173</accession>
<keyword evidence="2" id="KW-1185">Reference proteome</keyword>
<dbReference type="Proteomes" id="UP000689195">
    <property type="component" value="Unassembled WGS sequence"/>
</dbReference>
<reference evidence="1" key="1">
    <citation type="submission" date="2021-01" db="EMBL/GenBank/DDBJ databases">
        <authorList>
            <consortium name="Genoscope - CEA"/>
            <person name="William W."/>
        </authorList>
    </citation>
    <scope>NUCLEOTIDE SEQUENCE</scope>
</reference>
<sequence length="231" mass="27040">MLISNTTQSKSRNSVTHTILTGSNSIIYSLHKYKRSSLKNKNCNKNEDDFVQTKLTQLRRKSCCCNECGQLSNFQFKQLNNNASIRQNNIYMNTTSICQSVKLINSSHRQSVLFQRHHSRMNTYGETQLSQVYNLSPTRLSPIKPKQDSQNKLRYYLQNKTIQQTKRNRQFQLNLITVHQCHKDQEQQLINKVVVKSPLTQRKSKPDVRPYLSHLKLKPICTKNQVTHFEI</sequence>
<evidence type="ECO:0000313" key="1">
    <source>
        <dbReference type="EMBL" id="CAD8169539.1"/>
    </source>
</evidence>
<organism evidence="1 2">
    <name type="scientific">Paramecium pentaurelia</name>
    <dbReference type="NCBI Taxonomy" id="43138"/>
    <lineage>
        <taxon>Eukaryota</taxon>
        <taxon>Sar</taxon>
        <taxon>Alveolata</taxon>
        <taxon>Ciliophora</taxon>
        <taxon>Intramacronucleata</taxon>
        <taxon>Oligohymenophorea</taxon>
        <taxon>Peniculida</taxon>
        <taxon>Parameciidae</taxon>
        <taxon>Paramecium</taxon>
    </lineage>
</organism>
<protein>
    <submittedName>
        <fullName evidence="1">Uncharacterized protein</fullName>
    </submittedName>
</protein>